<reference evidence="4 5" key="1">
    <citation type="journal article" date="2016" name="Nat. Commun.">
        <title>Thousands of microbial genomes shed light on interconnected biogeochemical processes in an aquifer system.</title>
        <authorList>
            <person name="Anantharaman K."/>
            <person name="Brown C.T."/>
            <person name="Hug L.A."/>
            <person name="Sharon I."/>
            <person name="Castelle C.J."/>
            <person name="Probst A.J."/>
            <person name="Thomas B.C."/>
            <person name="Singh A."/>
            <person name="Wilkins M.J."/>
            <person name="Karaoz U."/>
            <person name="Brodie E.L."/>
            <person name="Williams K.H."/>
            <person name="Hubbard S.S."/>
            <person name="Banfield J.F."/>
        </authorList>
    </citation>
    <scope>NUCLEOTIDE SEQUENCE [LARGE SCALE GENOMIC DNA]</scope>
</reference>
<name>A0A1F7Y3A3_9BACT</name>
<evidence type="ECO:0000313" key="4">
    <source>
        <dbReference type="EMBL" id="OGM21660.1"/>
    </source>
</evidence>
<evidence type="ECO:0000313" key="5">
    <source>
        <dbReference type="Proteomes" id="UP000178419"/>
    </source>
</evidence>
<dbReference type="AlphaFoldDB" id="A0A1F7Y3A3"/>
<comment type="caution">
    <text evidence="4">The sequence shown here is derived from an EMBL/GenBank/DDBJ whole genome shotgun (WGS) entry which is preliminary data.</text>
</comment>
<evidence type="ECO:0000259" key="3">
    <source>
        <dbReference type="PROSITE" id="PS51462"/>
    </source>
</evidence>
<feature type="domain" description="Nudix hydrolase" evidence="3">
    <location>
        <begin position="9"/>
        <end position="144"/>
    </location>
</feature>
<organism evidence="4 5">
    <name type="scientific">Candidatus Woesebacteria bacterium RIFCSPHIGHO2_01_FULL_38_9</name>
    <dbReference type="NCBI Taxonomy" id="1802492"/>
    <lineage>
        <taxon>Bacteria</taxon>
        <taxon>Candidatus Woeseibacteriota</taxon>
    </lineage>
</organism>
<evidence type="ECO:0000256" key="1">
    <source>
        <dbReference type="ARBA" id="ARBA00001946"/>
    </source>
</evidence>
<dbReference type="InterPro" id="IPR015797">
    <property type="entry name" value="NUDIX_hydrolase-like_dom_sf"/>
</dbReference>
<dbReference type="Proteomes" id="UP000178419">
    <property type="component" value="Unassembled WGS sequence"/>
</dbReference>
<sequence length="145" mass="16510">MVIFPENEETNIGVHAILTTSDGKVILQQRDSNPNIVNPGKISMFGGTIKKTDSLKKALRRELLEELEFDLKNHPLSKLGTYEKKKQIDGIDYTIHVYVIKEVDLKKLKLHEGKDFVVGKAKEILKNPNLTRITRLALTDYPEKV</sequence>
<dbReference type="Pfam" id="PF00293">
    <property type="entry name" value="NUDIX"/>
    <property type="match status" value="1"/>
</dbReference>
<evidence type="ECO:0000256" key="2">
    <source>
        <dbReference type="ARBA" id="ARBA00022801"/>
    </source>
</evidence>
<dbReference type="GO" id="GO:0016787">
    <property type="term" value="F:hydrolase activity"/>
    <property type="evidence" value="ECO:0007669"/>
    <property type="project" value="UniProtKB-KW"/>
</dbReference>
<proteinExistence type="predicted"/>
<protein>
    <recommendedName>
        <fullName evidence="3">Nudix hydrolase domain-containing protein</fullName>
    </recommendedName>
</protein>
<dbReference type="InterPro" id="IPR000086">
    <property type="entry name" value="NUDIX_hydrolase_dom"/>
</dbReference>
<dbReference type="EMBL" id="MGGE01000010">
    <property type="protein sequence ID" value="OGM21660.1"/>
    <property type="molecule type" value="Genomic_DNA"/>
</dbReference>
<dbReference type="Gene3D" id="3.90.79.10">
    <property type="entry name" value="Nucleoside Triphosphate Pyrophosphohydrolase"/>
    <property type="match status" value="1"/>
</dbReference>
<gene>
    <name evidence="4" type="ORF">A2714_02165</name>
</gene>
<dbReference type="PANTHER" id="PTHR43046:SF14">
    <property type="entry name" value="MUTT_NUDIX FAMILY PROTEIN"/>
    <property type="match status" value="1"/>
</dbReference>
<accession>A0A1F7Y3A3</accession>
<comment type="cofactor">
    <cofactor evidence="1">
        <name>Mg(2+)</name>
        <dbReference type="ChEBI" id="CHEBI:18420"/>
    </cofactor>
</comment>
<dbReference type="PANTHER" id="PTHR43046">
    <property type="entry name" value="GDP-MANNOSE MANNOSYL HYDROLASE"/>
    <property type="match status" value="1"/>
</dbReference>
<dbReference type="SUPFAM" id="SSF55811">
    <property type="entry name" value="Nudix"/>
    <property type="match status" value="1"/>
</dbReference>
<keyword evidence="2" id="KW-0378">Hydrolase</keyword>
<dbReference type="PROSITE" id="PS51462">
    <property type="entry name" value="NUDIX"/>
    <property type="match status" value="1"/>
</dbReference>